<dbReference type="InterPro" id="IPR050281">
    <property type="entry name" value="Flavin_monoamine_oxidase"/>
</dbReference>
<keyword evidence="3" id="KW-1185">Reference proteome</keyword>
<dbReference type="Gene3D" id="3.50.50.60">
    <property type="entry name" value="FAD/NAD(P)-binding domain"/>
    <property type="match status" value="1"/>
</dbReference>
<feature type="domain" description="Amine oxidase" evidence="1">
    <location>
        <begin position="15"/>
        <end position="492"/>
    </location>
</feature>
<dbReference type="SUPFAM" id="SSF51905">
    <property type="entry name" value="FAD/NAD(P)-binding domain"/>
    <property type="match status" value="1"/>
</dbReference>
<dbReference type="EMBL" id="CAKXYY010000001">
    <property type="protein sequence ID" value="CAH2350176.1"/>
    <property type="molecule type" value="Genomic_DNA"/>
</dbReference>
<evidence type="ECO:0000313" key="3">
    <source>
        <dbReference type="Proteomes" id="UP000837801"/>
    </source>
</evidence>
<dbReference type="Gene3D" id="3.90.660.10">
    <property type="match status" value="1"/>
</dbReference>
<comment type="caution">
    <text evidence="2">The sequence shown here is derived from an EMBL/GenBank/DDBJ whole genome shotgun (WGS) entry which is preliminary data.</text>
</comment>
<dbReference type="OrthoDB" id="5046242at2759"/>
<sequence>MPIDVEVCIIGAGAAGLKAAHTLLTKSDSLTQNDIIVVEAQDRVGGRLYTDRTSSKIGLHYDLGASWFHDCLSNVVFQHFYSGEGEGDKEIFDILSDGYFDDKPVKVFSSDEIAEIDMHKTNMETITNDIESFCELYFIDKLSTDEDITLKQLVELYIQKYSKILTEQEKKYAKVTMRYYELWHGVSWDRLSARYAVLDHNGRDLFNKKGYDFLINWLLQIGISRDRVLLNSPVSKIYRDASKLVGNRRHRKCAVEIRGSSELIYCDYLVVTVPQSILSLDHKVEPNYGIEWVPVLPASMQTALKNIHFGALGKVIFEFDSVWWNKNQDRFFILADENVATDGIETLTSLPKPFSFPALAINSSNIHKSDKGSLIILTQTPLTEYLESNPDQAWSYYGPMLARISSTPYSPPPAPINTITTKWTTNPYIRGSYVACYKGDDPTEIISQLSGEIDGMGLSSSTIRFAGEHTSFEGEGCVHGAWMSGMREAEWILKHSGRGEVTKKLDKWRL</sequence>
<dbReference type="PANTHER" id="PTHR10742:SF410">
    <property type="entry name" value="LYSINE-SPECIFIC HISTONE DEMETHYLASE 2"/>
    <property type="match status" value="1"/>
</dbReference>
<accession>A0A9P0QKH0</accession>
<dbReference type="GO" id="GO:0016491">
    <property type="term" value="F:oxidoreductase activity"/>
    <property type="evidence" value="ECO:0007669"/>
    <property type="project" value="InterPro"/>
</dbReference>
<protein>
    <submittedName>
        <fullName evidence="2">Polyamine oxidase Fms1p</fullName>
    </submittedName>
</protein>
<dbReference type="PANTHER" id="PTHR10742">
    <property type="entry name" value="FLAVIN MONOAMINE OXIDASE"/>
    <property type="match status" value="1"/>
</dbReference>
<organism evidence="2 3">
    <name type="scientific">[Candida] railenensis</name>
    <dbReference type="NCBI Taxonomy" id="45579"/>
    <lineage>
        <taxon>Eukaryota</taxon>
        <taxon>Fungi</taxon>
        <taxon>Dikarya</taxon>
        <taxon>Ascomycota</taxon>
        <taxon>Saccharomycotina</taxon>
        <taxon>Pichiomycetes</taxon>
        <taxon>Debaryomycetaceae</taxon>
        <taxon>Kurtzmaniella</taxon>
    </lineage>
</organism>
<evidence type="ECO:0000313" key="2">
    <source>
        <dbReference type="EMBL" id="CAH2350176.1"/>
    </source>
</evidence>
<dbReference type="AlphaFoldDB" id="A0A9P0QKH0"/>
<dbReference type="InterPro" id="IPR002937">
    <property type="entry name" value="Amino_oxidase"/>
</dbReference>
<dbReference type="Pfam" id="PF01593">
    <property type="entry name" value="Amino_oxidase"/>
    <property type="match status" value="1"/>
</dbReference>
<reference evidence="2" key="1">
    <citation type="submission" date="2022-03" db="EMBL/GenBank/DDBJ databases">
        <authorList>
            <person name="Legras J.-L."/>
            <person name="Devillers H."/>
            <person name="Grondin C."/>
        </authorList>
    </citation>
    <scope>NUCLEOTIDE SEQUENCE</scope>
    <source>
        <strain evidence="2">CLIB 1423</strain>
    </source>
</reference>
<dbReference type="Proteomes" id="UP000837801">
    <property type="component" value="Unassembled WGS sequence"/>
</dbReference>
<dbReference type="InterPro" id="IPR036188">
    <property type="entry name" value="FAD/NAD-bd_sf"/>
</dbReference>
<dbReference type="SUPFAM" id="SSF54373">
    <property type="entry name" value="FAD-linked reductases, C-terminal domain"/>
    <property type="match status" value="1"/>
</dbReference>
<gene>
    <name evidence="2" type="ORF">CLIB1423_01S04236</name>
</gene>
<evidence type="ECO:0000259" key="1">
    <source>
        <dbReference type="Pfam" id="PF01593"/>
    </source>
</evidence>
<name>A0A9P0QKH0_9ASCO</name>
<proteinExistence type="predicted"/>